<reference evidence="9 10" key="1">
    <citation type="submission" date="2017-01" db="EMBL/GenBank/DDBJ databases">
        <authorList>
            <person name="Erauso G."/>
        </authorList>
    </citation>
    <scope>NUCLEOTIDE SEQUENCE [LARGE SCALE GENOMIC DNA]</scope>
    <source>
        <strain evidence="9">MESINF1</strain>
    </source>
</reference>
<dbReference type="CDD" id="cd06261">
    <property type="entry name" value="TM_PBP2"/>
    <property type="match status" value="1"/>
</dbReference>
<evidence type="ECO:0000256" key="4">
    <source>
        <dbReference type="ARBA" id="ARBA00022692"/>
    </source>
</evidence>
<dbReference type="EMBL" id="LS974202">
    <property type="protein sequence ID" value="SSC11952.1"/>
    <property type="molecule type" value="Genomic_DNA"/>
</dbReference>
<gene>
    <name evidence="9" type="ORF">MESINF_0503</name>
</gene>
<dbReference type="AlphaFoldDB" id="A0A7Z7PN92"/>
<dbReference type="Pfam" id="PF00528">
    <property type="entry name" value="BPD_transp_1"/>
    <property type="match status" value="1"/>
</dbReference>
<evidence type="ECO:0000313" key="9">
    <source>
        <dbReference type="EMBL" id="SSC11952.1"/>
    </source>
</evidence>
<keyword evidence="6 7" id="KW-0472">Membrane</keyword>
<feature type="transmembrane region" description="Helical" evidence="7">
    <location>
        <begin position="110"/>
        <end position="134"/>
    </location>
</feature>
<evidence type="ECO:0000313" key="10">
    <source>
        <dbReference type="Proteomes" id="UP000250796"/>
    </source>
</evidence>
<dbReference type="KEGG" id="minf:MESINF_0503"/>
<evidence type="ECO:0000256" key="6">
    <source>
        <dbReference type="ARBA" id="ARBA00023136"/>
    </source>
</evidence>
<protein>
    <submittedName>
        <fullName evidence="9">Binding-protein-dependent transport systems inner membrane component</fullName>
    </submittedName>
</protein>
<dbReference type="GO" id="GO:0055085">
    <property type="term" value="P:transmembrane transport"/>
    <property type="evidence" value="ECO:0007669"/>
    <property type="project" value="InterPro"/>
</dbReference>
<evidence type="ECO:0000256" key="5">
    <source>
        <dbReference type="ARBA" id="ARBA00022989"/>
    </source>
</evidence>
<evidence type="ECO:0000256" key="3">
    <source>
        <dbReference type="ARBA" id="ARBA00022475"/>
    </source>
</evidence>
<dbReference type="GO" id="GO:0005886">
    <property type="term" value="C:plasma membrane"/>
    <property type="evidence" value="ECO:0007669"/>
    <property type="project" value="UniProtKB-SubCell"/>
</dbReference>
<dbReference type="InterPro" id="IPR000515">
    <property type="entry name" value="MetI-like"/>
</dbReference>
<organism evidence="9 10">
    <name type="scientific">Mesotoga infera</name>
    <dbReference type="NCBI Taxonomy" id="1236046"/>
    <lineage>
        <taxon>Bacteria</taxon>
        <taxon>Thermotogati</taxon>
        <taxon>Thermotogota</taxon>
        <taxon>Thermotogae</taxon>
        <taxon>Kosmotogales</taxon>
        <taxon>Kosmotogaceae</taxon>
        <taxon>Mesotoga</taxon>
    </lineage>
</organism>
<evidence type="ECO:0000256" key="7">
    <source>
        <dbReference type="RuleBase" id="RU363032"/>
    </source>
</evidence>
<evidence type="ECO:0000256" key="1">
    <source>
        <dbReference type="ARBA" id="ARBA00004651"/>
    </source>
</evidence>
<keyword evidence="3" id="KW-1003">Cell membrane</keyword>
<keyword evidence="4 7" id="KW-0812">Transmembrane</keyword>
<feature type="transmembrane region" description="Helical" evidence="7">
    <location>
        <begin position="181"/>
        <end position="207"/>
    </location>
</feature>
<keyword evidence="5 7" id="KW-1133">Transmembrane helix</keyword>
<dbReference type="InterPro" id="IPR035906">
    <property type="entry name" value="MetI-like_sf"/>
</dbReference>
<feature type="transmembrane region" description="Helical" evidence="7">
    <location>
        <begin position="15"/>
        <end position="36"/>
    </location>
</feature>
<dbReference type="Proteomes" id="UP000250796">
    <property type="component" value="Chromosome MESINF"/>
</dbReference>
<comment type="subcellular location">
    <subcellularLocation>
        <location evidence="1 7">Cell membrane</location>
        <topology evidence="1 7">Multi-pass membrane protein</topology>
    </subcellularLocation>
</comment>
<dbReference type="PROSITE" id="PS50928">
    <property type="entry name" value="ABC_TM1"/>
    <property type="match status" value="1"/>
</dbReference>
<name>A0A7Z7PN92_9BACT</name>
<dbReference type="RefSeq" id="WP_169698374.1">
    <property type="nucleotide sequence ID" value="NZ_LS974202.1"/>
</dbReference>
<accession>A0A7Z7PN92</accession>
<evidence type="ECO:0000259" key="8">
    <source>
        <dbReference type="PROSITE" id="PS50928"/>
    </source>
</evidence>
<dbReference type="PANTHER" id="PTHR43744">
    <property type="entry name" value="ABC TRANSPORTER PERMEASE PROTEIN MG189-RELATED-RELATED"/>
    <property type="match status" value="1"/>
</dbReference>
<dbReference type="SUPFAM" id="SSF161098">
    <property type="entry name" value="MetI-like"/>
    <property type="match status" value="1"/>
</dbReference>
<evidence type="ECO:0000256" key="2">
    <source>
        <dbReference type="ARBA" id="ARBA00022448"/>
    </source>
</evidence>
<keyword evidence="10" id="KW-1185">Reference proteome</keyword>
<comment type="similarity">
    <text evidence="7">Belongs to the binding-protein-dependent transport system permease family.</text>
</comment>
<proteinExistence type="inferred from homology"/>
<dbReference type="Gene3D" id="1.10.3720.10">
    <property type="entry name" value="MetI-like"/>
    <property type="match status" value="1"/>
</dbReference>
<feature type="domain" description="ABC transmembrane type-1" evidence="8">
    <location>
        <begin position="75"/>
        <end position="264"/>
    </location>
</feature>
<keyword evidence="2 7" id="KW-0813">Transport</keyword>
<feature type="transmembrane region" description="Helical" evidence="7">
    <location>
        <begin position="74"/>
        <end position="98"/>
    </location>
</feature>
<feature type="transmembrane region" description="Helical" evidence="7">
    <location>
        <begin position="146"/>
        <end position="169"/>
    </location>
</feature>
<dbReference type="PANTHER" id="PTHR43744:SF8">
    <property type="entry name" value="SN-GLYCEROL-3-PHOSPHATE TRANSPORT SYSTEM PERMEASE PROTEIN UGPE"/>
    <property type="match status" value="1"/>
</dbReference>
<sequence length="279" mass="31919">MTKKGLKGERVRNRVAFILLLAGLFAMLFPLFWMVLSAFKTKADVYSYPPKWFPSSWSLHNFAKVFEMVPFGRYYLNSVLVTSLSTIGQIFVSILAAYSLARLRFPFKNLIFMFVVVTMLMPFVVTMIPTFLIISNLKWIDTYQGLIVPFLFNGFSIIFLVQFFITVPVDLQDAARIDGCGYFGILYHVILPNTKPAISTIALFTFLGHWTEYLWPLIVINTTEMRTLPIGLRYLMTEGSSEYQLMMAASVMAIVPVLLVYMFSEKQFIKSITMTGLKS</sequence>
<feature type="transmembrane region" description="Helical" evidence="7">
    <location>
        <begin position="243"/>
        <end position="264"/>
    </location>
</feature>